<evidence type="ECO:0000256" key="6">
    <source>
        <dbReference type="PROSITE-ProRule" id="PRU00169"/>
    </source>
</evidence>
<dbReference type="Gene3D" id="3.30.565.10">
    <property type="entry name" value="Histidine kinase-like ATPase, C-terminal domain"/>
    <property type="match status" value="1"/>
</dbReference>
<evidence type="ECO:0000259" key="9">
    <source>
        <dbReference type="PROSITE" id="PS50110"/>
    </source>
</evidence>
<dbReference type="Gene3D" id="3.40.50.2300">
    <property type="match status" value="1"/>
</dbReference>
<proteinExistence type="predicted"/>
<dbReference type="Pfam" id="PF07495">
    <property type="entry name" value="Y_Y_Y"/>
    <property type="match status" value="1"/>
</dbReference>
<keyword evidence="11" id="KW-1185">Reference proteome</keyword>
<organism evidence="10 11">
    <name type="scientific">Mucilaginibacter gynuensis</name>
    <dbReference type="NCBI Taxonomy" id="1302236"/>
    <lineage>
        <taxon>Bacteria</taxon>
        <taxon>Pseudomonadati</taxon>
        <taxon>Bacteroidota</taxon>
        <taxon>Sphingobacteriia</taxon>
        <taxon>Sphingobacteriales</taxon>
        <taxon>Sphingobacteriaceae</taxon>
        <taxon>Mucilaginibacter</taxon>
    </lineage>
</organism>
<dbReference type="Pfam" id="PF00072">
    <property type="entry name" value="Response_reg"/>
    <property type="match status" value="1"/>
</dbReference>
<dbReference type="SUPFAM" id="SSF47384">
    <property type="entry name" value="Homodimeric domain of signal transducing histidine kinase"/>
    <property type="match status" value="1"/>
</dbReference>
<dbReference type="Gene3D" id="2.60.40.10">
    <property type="entry name" value="Immunoglobulins"/>
    <property type="match status" value="1"/>
</dbReference>
<dbReference type="InterPro" id="IPR013783">
    <property type="entry name" value="Ig-like_fold"/>
</dbReference>
<dbReference type="SUPFAM" id="SSF46689">
    <property type="entry name" value="Homeodomain-like"/>
    <property type="match status" value="1"/>
</dbReference>
<dbReference type="SUPFAM" id="SSF50998">
    <property type="entry name" value="Quinoprotein alcohol dehydrogenase-like"/>
    <property type="match status" value="1"/>
</dbReference>
<dbReference type="PROSITE" id="PS50110">
    <property type="entry name" value="RESPONSE_REGULATORY"/>
    <property type="match status" value="1"/>
</dbReference>
<dbReference type="EMBL" id="BAABFT010000003">
    <property type="protein sequence ID" value="GAA4317483.1"/>
    <property type="molecule type" value="Genomic_DNA"/>
</dbReference>
<dbReference type="InterPro" id="IPR015943">
    <property type="entry name" value="WD40/YVTN_repeat-like_dom_sf"/>
</dbReference>
<name>A0ABP8G528_9SPHI</name>
<comment type="caution">
    <text evidence="10">The sequence shown here is derived from an EMBL/GenBank/DDBJ whole genome shotgun (WGS) entry which is preliminary data.</text>
</comment>
<dbReference type="EC" id="2.7.13.3" evidence="2"/>
<dbReference type="SUPFAM" id="SSF52172">
    <property type="entry name" value="CheY-like"/>
    <property type="match status" value="1"/>
</dbReference>
<dbReference type="InterPro" id="IPR011123">
    <property type="entry name" value="Y_Y_Y"/>
</dbReference>
<dbReference type="Pfam" id="PF12833">
    <property type="entry name" value="HTH_18"/>
    <property type="match status" value="1"/>
</dbReference>
<dbReference type="Pfam" id="PF02518">
    <property type="entry name" value="HATPase_c"/>
    <property type="match status" value="1"/>
</dbReference>
<dbReference type="InterPro" id="IPR011110">
    <property type="entry name" value="Reg_prop"/>
</dbReference>
<evidence type="ECO:0000259" key="7">
    <source>
        <dbReference type="PROSITE" id="PS01124"/>
    </source>
</evidence>
<dbReference type="Pfam" id="PF00512">
    <property type="entry name" value="HisKA"/>
    <property type="match status" value="1"/>
</dbReference>
<protein>
    <recommendedName>
        <fullName evidence="2">histidine kinase</fullName>
        <ecNumber evidence="2">2.7.13.3</ecNumber>
    </recommendedName>
</protein>
<feature type="modified residue" description="4-aspartylphosphate" evidence="6">
    <location>
        <position position="1114"/>
    </location>
</feature>
<gene>
    <name evidence="10" type="ORF">GCM10023149_15040</name>
</gene>
<evidence type="ECO:0000256" key="4">
    <source>
        <dbReference type="ARBA" id="ARBA00023015"/>
    </source>
</evidence>
<dbReference type="Proteomes" id="UP001500582">
    <property type="component" value="Unassembled WGS sequence"/>
</dbReference>
<accession>A0ABP8G528</accession>
<dbReference type="InterPro" id="IPR001789">
    <property type="entry name" value="Sig_transdc_resp-reg_receiver"/>
</dbReference>
<dbReference type="Gene3D" id="2.130.10.10">
    <property type="entry name" value="YVTN repeat-like/Quinoprotein amine dehydrogenase"/>
    <property type="match status" value="2"/>
</dbReference>
<feature type="domain" description="Histidine kinase" evidence="8">
    <location>
        <begin position="783"/>
        <end position="998"/>
    </location>
</feature>
<feature type="domain" description="HTH araC/xylS-type" evidence="7">
    <location>
        <begin position="1213"/>
        <end position="1312"/>
    </location>
</feature>
<dbReference type="PROSITE" id="PS01124">
    <property type="entry name" value="HTH_ARAC_FAMILY_2"/>
    <property type="match status" value="1"/>
</dbReference>
<dbReference type="SMART" id="SM00387">
    <property type="entry name" value="HATPase_c"/>
    <property type="match status" value="1"/>
</dbReference>
<evidence type="ECO:0000256" key="3">
    <source>
        <dbReference type="ARBA" id="ARBA00022553"/>
    </source>
</evidence>
<dbReference type="PRINTS" id="PR00344">
    <property type="entry name" value="BCTRLSENSOR"/>
</dbReference>
<dbReference type="InterPro" id="IPR036890">
    <property type="entry name" value="HATPase_C_sf"/>
</dbReference>
<dbReference type="InterPro" id="IPR036097">
    <property type="entry name" value="HisK_dim/P_sf"/>
</dbReference>
<dbReference type="InterPro" id="IPR005467">
    <property type="entry name" value="His_kinase_dom"/>
</dbReference>
<dbReference type="CDD" id="cd00075">
    <property type="entry name" value="HATPase"/>
    <property type="match status" value="1"/>
</dbReference>
<dbReference type="SUPFAM" id="SSF63829">
    <property type="entry name" value="Calcium-dependent phosphotriesterase"/>
    <property type="match status" value="1"/>
</dbReference>
<dbReference type="InterPro" id="IPR003594">
    <property type="entry name" value="HATPase_dom"/>
</dbReference>
<evidence type="ECO:0000313" key="10">
    <source>
        <dbReference type="EMBL" id="GAA4317483.1"/>
    </source>
</evidence>
<dbReference type="InterPro" id="IPR009057">
    <property type="entry name" value="Homeodomain-like_sf"/>
</dbReference>
<feature type="domain" description="Response regulatory" evidence="9">
    <location>
        <begin position="1066"/>
        <end position="1181"/>
    </location>
</feature>
<dbReference type="PANTHER" id="PTHR43547">
    <property type="entry name" value="TWO-COMPONENT HISTIDINE KINASE"/>
    <property type="match status" value="1"/>
</dbReference>
<reference evidence="11" key="1">
    <citation type="journal article" date="2019" name="Int. J. Syst. Evol. Microbiol.">
        <title>The Global Catalogue of Microorganisms (GCM) 10K type strain sequencing project: providing services to taxonomists for standard genome sequencing and annotation.</title>
        <authorList>
            <consortium name="The Broad Institute Genomics Platform"/>
            <consortium name="The Broad Institute Genome Sequencing Center for Infectious Disease"/>
            <person name="Wu L."/>
            <person name="Ma J."/>
        </authorList>
    </citation>
    <scope>NUCLEOTIDE SEQUENCE [LARGE SCALE GENOMIC DNA]</scope>
    <source>
        <strain evidence="11">JCM 17705</strain>
    </source>
</reference>
<evidence type="ECO:0000256" key="2">
    <source>
        <dbReference type="ARBA" id="ARBA00012438"/>
    </source>
</evidence>
<dbReference type="Gene3D" id="1.10.10.60">
    <property type="entry name" value="Homeodomain-like"/>
    <property type="match status" value="1"/>
</dbReference>
<evidence type="ECO:0000256" key="5">
    <source>
        <dbReference type="ARBA" id="ARBA00023163"/>
    </source>
</evidence>
<comment type="catalytic activity">
    <reaction evidence="1">
        <text>ATP + protein L-histidine = ADP + protein N-phospho-L-histidine.</text>
        <dbReference type="EC" id="2.7.13.3"/>
    </reaction>
</comment>
<dbReference type="InterPro" id="IPR018060">
    <property type="entry name" value="HTH_AraC"/>
</dbReference>
<evidence type="ECO:0000259" key="8">
    <source>
        <dbReference type="PROSITE" id="PS50109"/>
    </source>
</evidence>
<dbReference type="SMART" id="SM00448">
    <property type="entry name" value="REC"/>
    <property type="match status" value="1"/>
</dbReference>
<dbReference type="CDD" id="cd00082">
    <property type="entry name" value="HisKA"/>
    <property type="match status" value="1"/>
</dbReference>
<dbReference type="InterPro" id="IPR003661">
    <property type="entry name" value="HisK_dim/P_dom"/>
</dbReference>
<dbReference type="PROSITE" id="PS50109">
    <property type="entry name" value="HIS_KIN"/>
    <property type="match status" value="1"/>
</dbReference>
<dbReference type="Gene3D" id="1.10.287.130">
    <property type="match status" value="1"/>
</dbReference>
<dbReference type="InterPro" id="IPR011006">
    <property type="entry name" value="CheY-like_superfamily"/>
</dbReference>
<dbReference type="PANTHER" id="PTHR43547:SF2">
    <property type="entry name" value="HYBRID SIGNAL TRANSDUCTION HISTIDINE KINASE C"/>
    <property type="match status" value="1"/>
</dbReference>
<dbReference type="InterPro" id="IPR004358">
    <property type="entry name" value="Sig_transdc_His_kin-like_C"/>
</dbReference>
<evidence type="ECO:0000313" key="11">
    <source>
        <dbReference type="Proteomes" id="UP001500582"/>
    </source>
</evidence>
<keyword evidence="5" id="KW-0804">Transcription</keyword>
<dbReference type="InterPro" id="IPR011047">
    <property type="entry name" value="Quinoprotein_ADH-like_sf"/>
</dbReference>
<evidence type="ECO:0000256" key="1">
    <source>
        <dbReference type="ARBA" id="ARBA00000085"/>
    </source>
</evidence>
<dbReference type="SMART" id="SM00388">
    <property type="entry name" value="HisKA"/>
    <property type="match status" value="1"/>
</dbReference>
<dbReference type="CDD" id="cd00146">
    <property type="entry name" value="PKD"/>
    <property type="match status" value="1"/>
</dbReference>
<dbReference type="SUPFAM" id="SSF55874">
    <property type="entry name" value="ATPase domain of HSP90 chaperone/DNA topoisomerase II/histidine kinase"/>
    <property type="match status" value="1"/>
</dbReference>
<keyword evidence="3 6" id="KW-0597">Phosphoprotein</keyword>
<sequence length="1331" mass="151471">MWFGTFDGLNRYDGYDFKVFRNKFNDTTSLQHNYIYAIGEDSRQNIWIGTGQGLSILDPVSGSFRWAYYIDYVTRKKYKLQRSITQIKSDDKGNLFIGTNSSGMFIKPFNSDVCVELSYQKANINLRDYTCQGISIDGDKRVWMFLFDIGLCYYDYTTGKIKLFDGSIKTVNTIAADSEHNIWMATFNGLIKYAIPHKKIVADYHAGPGQLSGNNVISLLAGNKHELYIGTDGDGMSILNQATNTFSYVKPGENEWSLGSKAVMDLYQDNESRIWIATLRSGINIIDAQKKYFHTISHEKGNNNSLVNNYVSSFCELDKNALFIGTEDGGLSLWNRKSNHFTNFVHNAADAGSLSSNVVTCLVKDQLNKVWVGTFAGGINRYNAQRRSFEHFDCYNSSTRKTDKDVSLLYRDSRDNLWAGTFSDGTLYKFDRRLQKFTVFDQRISDPYTFYEDRKGQLWCGTAEYIIKLDTLKKAHAYYRLDKPVRAIHEDKAGNFWIGTEGAGLCLFDRSTGKVTKRYTHTEGLSNNAVLSILEDESGKLWLSTFQGLTSFNYRDQSMVSYYEGDGLQSNQFSFGAALPLGSGELAFGGINGFNIFYPDSIVTRNYMPAVAFTNINVNNKKISDANTIVNNNGARNIVGLRVPYNEAVLSFSFAGLEYSSPDHIKYAYYLEGWDKNWIQAGNQRTINYNNIPEGNYRLHVRSTNALGKWSTKETTLKLIILPPWFRSWWAYLLYVSAGAGVIFAFIRYKTNQAKLKYQIKIERINSEKEHELNLRKTSFFTHVSHEFRTPLMLIINPLQEVLARVNRQTNAELDIVYRNARRLLSLIDQLLLFNKTENDGTDLHLSRINFYALCKLTYENFVYQARNKHVQYEFEANSEAVFIYGDKAKLEVILYNLLSNAFKFTKADGKIVFKLTESAERIEVSVYDNGAGIAPEVGDHLFEKFYRSPGQESAQKAGFGIGLYLVHQFVQLHKAEINYKSSAEAGTTFYLSFRQGMSHFEGMPVAAEVDDECILLTELAGEQELVLNNIDRLVKADVAEVQNNAVRTNDTSPELTGQMASAQKTMLVIDDHPDMRAYISQIFKDQFIIIEASDGNEGVQKAKEYIPDIIISDIMMDGKDGLELCKDIRENPSLTHIPLILITANSSAAIKLSGIKGGADDYFTKPFDKDLLTARIATLLNNRNNLQNYFYKKVTLNEQNVKISEDEKLFIDRCIAIIENRLDDDDFTIDELAKEINMSRSNLFKKIKAVSSLSPNIFVKYVRLRHAAELFINTTHNVNEVAAIVGFKDIKYFRAQFFQLFGLNPSDYIKKYRDLFSKKLSLNPGLKKSR</sequence>
<dbReference type="Pfam" id="PF07494">
    <property type="entry name" value="Reg_prop"/>
    <property type="match status" value="4"/>
</dbReference>
<dbReference type="SMART" id="SM00342">
    <property type="entry name" value="HTH_ARAC"/>
    <property type="match status" value="1"/>
</dbReference>
<keyword evidence="4" id="KW-0805">Transcription regulation</keyword>